<gene>
    <name evidence="1" type="ORF">COW28_06840</name>
</gene>
<protein>
    <submittedName>
        <fullName evidence="1">Uncharacterized protein</fullName>
    </submittedName>
</protein>
<name>A0A2M7GWI7_9BACT</name>
<dbReference type="AlphaFoldDB" id="A0A2M7GWI7"/>
<accession>A0A2M7GWI7</accession>
<reference evidence="2" key="1">
    <citation type="submission" date="2017-09" db="EMBL/GenBank/DDBJ databases">
        <title>Depth-based differentiation of microbial function through sediment-hosted aquifers and enrichment of novel symbionts in the deep terrestrial subsurface.</title>
        <authorList>
            <person name="Probst A.J."/>
            <person name="Ladd B."/>
            <person name="Jarett J.K."/>
            <person name="Geller-Mcgrath D.E."/>
            <person name="Sieber C.M.K."/>
            <person name="Emerson J.B."/>
            <person name="Anantharaman K."/>
            <person name="Thomas B.C."/>
            <person name="Malmstrom R."/>
            <person name="Stieglmeier M."/>
            <person name="Klingl A."/>
            <person name="Woyke T."/>
            <person name="Ryan C.M."/>
            <person name="Banfield J.F."/>
        </authorList>
    </citation>
    <scope>NUCLEOTIDE SEQUENCE [LARGE SCALE GENOMIC DNA]</scope>
</reference>
<dbReference type="EMBL" id="PFFY01000321">
    <property type="protein sequence ID" value="PIW31777.1"/>
    <property type="molecule type" value="Genomic_DNA"/>
</dbReference>
<dbReference type="Proteomes" id="UP000230025">
    <property type="component" value="Unassembled WGS sequence"/>
</dbReference>
<sequence length="165" mass="19010">MNKDVTMFIMFSKDMNRDWFSFAEESVQQFSEKVVTIPFVEEEGHPELRSSEFPRTKFLSGILGRYLEAGLVTSPWYGFIYADEFLPPELSEAIPTFTASEYDFLVLYKRVMGRALVGENISISYGFSPRLFRSHVRLSPELLPIGNLSSTSVLNGFIKEREVRR</sequence>
<proteinExistence type="predicted"/>
<evidence type="ECO:0000313" key="1">
    <source>
        <dbReference type="EMBL" id="PIW31777.1"/>
    </source>
</evidence>
<comment type="caution">
    <text evidence="1">The sequence shown here is derived from an EMBL/GenBank/DDBJ whole genome shotgun (WGS) entry which is preliminary data.</text>
</comment>
<evidence type="ECO:0000313" key="2">
    <source>
        <dbReference type="Proteomes" id="UP000230025"/>
    </source>
</evidence>
<organism evidence="1 2">
    <name type="scientific">bacterium (Candidatus Ratteibacteria) CG15_BIG_FIL_POST_REV_8_21_14_020_41_12</name>
    <dbReference type="NCBI Taxonomy" id="2014291"/>
    <lineage>
        <taxon>Bacteria</taxon>
        <taxon>Candidatus Ratteibacteria</taxon>
    </lineage>
</organism>